<feature type="signal peptide" evidence="1">
    <location>
        <begin position="1"/>
        <end position="19"/>
    </location>
</feature>
<accession>A0A859FB86</accession>
<evidence type="ECO:0000256" key="1">
    <source>
        <dbReference type="SAM" id="SignalP"/>
    </source>
</evidence>
<organism evidence="2 3">
    <name type="scientific">Paenalkalicoccus suaedae</name>
    <dbReference type="NCBI Taxonomy" id="2592382"/>
    <lineage>
        <taxon>Bacteria</taxon>
        <taxon>Bacillati</taxon>
        <taxon>Bacillota</taxon>
        <taxon>Bacilli</taxon>
        <taxon>Bacillales</taxon>
        <taxon>Bacillaceae</taxon>
        <taxon>Paenalkalicoccus</taxon>
    </lineage>
</organism>
<dbReference type="AlphaFoldDB" id="A0A859FB86"/>
<dbReference type="EMBL" id="CP041372">
    <property type="protein sequence ID" value="QKS69921.1"/>
    <property type="molecule type" value="Genomic_DNA"/>
</dbReference>
<evidence type="ECO:0008006" key="4">
    <source>
        <dbReference type="Google" id="ProtNLM"/>
    </source>
</evidence>
<sequence>MKWVFVVLLFFIVGCSQNAEEEEVAEAARVMPPNILVDNYTTYRTSSCWDGENKPCIETKDIQEGLEQRRADPFDIASNASLAINISPTEYDIEFPAPNQTTILLDGTEEVLTFTGYTGSMNAPSEPGTYYYEAEATWDNEEIRGKSIYLFALRVR</sequence>
<dbReference type="KEGG" id="psua:FLK61_24375"/>
<evidence type="ECO:0000313" key="3">
    <source>
        <dbReference type="Proteomes" id="UP000318138"/>
    </source>
</evidence>
<evidence type="ECO:0000313" key="2">
    <source>
        <dbReference type="EMBL" id="QKS69921.1"/>
    </source>
</evidence>
<keyword evidence="3" id="KW-1185">Reference proteome</keyword>
<dbReference type="RefSeq" id="WP_176007965.1">
    <property type="nucleotide sequence ID" value="NZ_CP041372.2"/>
</dbReference>
<keyword evidence="1" id="KW-0732">Signal</keyword>
<protein>
    <recommendedName>
        <fullName evidence="4">Lipoprotein</fullName>
    </recommendedName>
</protein>
<dbReference type="Proteomes" id="UP000318138">
    <property type="component" value="Chromosome"/>
</dbReference>
<name>A0A859FB86_9BACI</name>
<proteinExistence type="predicted"/>
<reference evidence="3" key="1">
    <citation type="submission" date="2019-07" db="EMBL/GenBank/DDBJ databases">
        <title>Bacillus alkalisoli sp. nov. isolated from saline soil.</title>
        <authorList>
            <person name="Sun J.-Q."/>
            <person name="Xu L."/>
        </authorList>
    </citation>
    <scope>NUCLEOTIDE SEQUENCE [LARGE SCALE GENOMIC DNA]</scope>
    <source>
        <strain evidence="3">M4U3P1</strain>
    </source>
</reference>
<feature type="chain" id="PRO_5038689031" description="Lipoprotein" evidence="1">
    <location>
        <begin position="20"/>
        <end position="156"/>
    </location>
</feature>
<gene>
    <name evidence="2" type="ORF">FLK61_24375</name>
</gene>